<comment type="caution">
    <text evidence="2">The sequence shown here is derived from an EMBL/GenBank/DDBJ whole genome shotgun (WGS) entry which is preliminary data.</text>
</comment>
<protein>
    <recommendedName>
        <fullName evidence="4">Carboxypeptidase-like protein</fullName>
    </recommendedName>
</protein>
<name>A0ABR7WRX4_9SPHI</name>
<accession>A0ABR7WRX4</accession>
<reference evidence="2 3" key="1">
    <citation type="submission" date="2020-09" db="EMBL/GenBank/DDBJ databases">
        <title>Novel species of Mucilaginibacter isolated from a glacier on the Tibetan Plateau.</title>
        <authorList>
            <person name="Liu Q."/>
            <person name="Xin Y.-H."/>
        </authorList>
    </citation>
    <scope>NUCLEOTIDE SEQUENCE [LARGE SCALE GENOMIC DNA]</scope>
    <source>
        <strain evidence="2 3">ZT4R22</strain>
    </source>
</reference>
<dbReference type="InterPro" id="IPR008969">
    <property type="entry name" value="CarboxyPept-like_regulatory"/>
</dbReference>
<evidence type="ECO:0000256" key="1">
    <source>
        <dbReference type="SAM" id="SignalP"/>
    </source>
</evidence>
<keyword evidence="3" id="KW-1185">Reference proteome</keyword>
<proteinExistence type="predicted"/>
<dbReference type="EMBL" id="JACWMY010000004">
    <property type="protein sequence ID" value="MBD1364037.1"/>
    <property type="molecule type" value="Genomic_DNA"/>
</dbReference>
<organism evidence="2 3">
    <name type="scientific">Mucilaginibacter pankratovii</name>
    <dbReference type="NCBI Taxonomy" id="2772110"/>
    <lineage>
        <taxon>Bacteria</taxon>
        <taxon>Pseudomonadati</taxon>
        <taxon>Bacteroidota</taxon>
        <taxon>Sphingobacteriia</taxon>
        <taxon>Sphingobacteriales</taxon>
        <taxon>Sphingobacteriaceae</taxon>
        <taxon>Mucilaginibacter</taxon>
    </lineage>
</organism>
<evidence type="ECO:0000313" key="3">
    <source>
        <dbReference type="Proteomes" id="UP000606600"/>
    </source>
</evidence>
<dbReference type="Proteomes" id="UP000606600">
    <property type="component" value="Unassembled WGS sequence"/>
</dbReference>
<keyword evidence="1" id="KW-0732">Signal</keyword>
<dbReference type="SUPFAM" id="SSF49464">
    <property type="entry name" value="Carboxypeptidase regulatory domain-like"/>
    <property type="match status" value="1"/>
</dbReference>
<evidence type="ECO:0008006" key="4">
    <source>
        <dbReference type="Google" id="ProtNLM"/>
    </source>
</evidence>
<dbReference type="RefSeq" id="WP_191188701.1">
    <property type="nucleotide sequence ID" value="NZ_JACWMY010000004.1"/>
</dbReference>
<sequence length="255" mass="29005">MKHLMFVPLLFLFKYAGAQVVTGKLIDKDTRLPIKYIFIASNSGSAFADANGAFTLKISNILDTIRINSMGYKPFKLAAANWGNFSRTIELEVKYTQLGEVTIKAKKNYYKDSVSLRQEYAKQFNFRGPRFNEIIRMPSTTMPFAGVSIDVGNLFRAINKKHTRDYKLQQVLLRDEREAHVSARFTKTLVAGITKLQGDSLETFMGSYRPTASALDKLSDYDLIRYIKSNLERFRLSGGKKNVLPRMLKDGESLE</sequence>
<feature type="signal peptide" evidence="1">
    <location>
        <begin position="1"/>
        <end position="18"/>
    </location>
</feature>
<evidence type="ECO:0000313" key="2">
    <source>
        <dbReference type="EMBL" id="MBD1364037.1"/>
    </source>
</evidence>
<feature type="chain" id="PRO_5047445437" description="Carboxypeptidase-like protein" evidence="1">
    <location>
        <begin position="19"/>
        <end position="255"/>
    </location>
</feature>
<gene>
    <name evidence="2" type="ORF">IDJ77_09475</name>
</gene>